<dbReference type="RefSeq" id="WP_115429151.1">
    <property type="nucleotide sequence ID" value="NZ_CP031367.1"/>
</dbReference>
<proteinExistence type="predicted"/>
<evidence type="ECO:0000313" key="3">
    <source>
        <dbReference type="Proteomes" id="UP000254504"/>
    </source>
</evidence>
<dbReference type="Proteomes" id="UP000254504">
    <property type="component" value="Chromosome"/>
</dbReference>
<dbReference type="Proteomes" id="UP000289132">
    <property type="component" value="Unassembled WGS sequence"/>
</dbReference>
<dbReference type="EMBL" id="PDKD01000019">
    <property type="protein sequence ID" value="RXJ89615.1"/>
    <property type="molecule type" value="Genomic_DNA"/>
</dbReference>
<sequence length="422" mass="49271">MSNILKNNIFDAEDEFIDNYTTENQGVKEALSNLLDELTPLNAEQWSKIFELINSNSLGGKINVKEAYVVTFSKMLLGYAIKINYMFAQDKKEFYIFNAQYWIKINSALLINFLKAAAKKVGIPQYIASSVTFINKLLKQFIQDAYFEELVLKDSTCINLQNGILNISKNGVQLEEHHPKYFLKYILNFEYIENANNDNFIKLLNTIISSAEIQKTLQQVISKILVKNFNDDKKICLYGLNKIQSTSFINIFKEVIPQDLISNYFNNENAKLEDLFIDYENISKDTKSLEKIIFVNCQITFDDENYITIIENYKFEIFNWLFEGAKEIIKTKKIYISKECEDFKDRFNFVNLFVKETNLIKTENNSKSIVTTYENILKQYELFCELHDEEPLGRGYFNRELKALGFEATRRGTGNVWFAKFA</sequence>
<reference evidence="1 3" key="2">
    <citation type="submission" date="2018-07" db="EMBL/GenBank/DDBJ databases">
        <title>Complete genome of the Arcobacter trophiarum type strain LMG 25534.</title>
        <authorList>
            <person name="Miller W.G."/>
            <person name="Yee E."/>
        </authorList>
    </citation>
    <scope>NUCLEOTIDE SEQUENCE [LARGE SCALE GENOMIC DNA]</scope>
    <source>
        <strain evidence="1 3">LMG 25534</strain>
    </source>
</reference>
<accession>A0AAD0VMY6</accession>
<dbReference type="KEGG" id="atp:ATR_1853"/>
<dbReference type="AlphaFoldDB" id="A0AAD0VMY6"/>
<reference evidence="2 4" key="1">
    <citation type="submission" date="2017-10" db="EMBL/GenBank/DDBJ databases">
        <title>Genomics of the genus Arcobacter.</title>
        <authorList>
            <person name="Perez-Cataluna A."/>
            <person name="Figueras M.J."/>
        </authorList>
    </citation>
    <scope>NUCLEOTIDE SEQUENCE [LARGE SCALE GENOMIC DNA]</scope>
    <source>
        <strain evidence="2 4">LMG 25534</strain>
    </source>
</reference>
<keyword evidence="4" id="KW-1185">Reference proteome</keyword>
<evidence type="ECO:0000313" key="2">
    <source>
        <dbReference type="EMBL" id="RXJ89615.1"/>
    </source>
</evidence>
<organism evidence="1 3">
    <name type="scientific">Aliarcobacter trophiarum LMG 25534</name>
    <dbReference type="NCBI Taxonomy" id="1032241"/>
    <lineage>
        <taxon>Bacteria</taxon>
        <taxon>Pseudomonadati</taxon>
        <taxon>Campylobacterota</taxon>
        <taxon>Epsilonproteobacteria</taxon>
        <taxon>Campylobacterales</taxon>
        <taxon>Arcobacteraceae</taxon>
        <taxon>Aliarcobacter</taxon>
    </lineage>
</organism>
<name>A0AAD0VMY6_9BACT</name>
<dbReference type="EMBL" id="CP031367">
    <property type="protein sequence ID" value="AXK49669.1"/>
    <property type="molecule type" value="Genomic_DNA"/>
</dbReference>
<protein>
    <submittedName>
        <fullName evidence="1">Uncharacterized protein</fullName>
    </submittedName>
</protein>
<evidence type="ECO:0000313" key="1">
    <source>
        <dbReference type="EMBL" id="AXK49669.1"/>
    </source>
</evidence>
<evidence type="ECO:0000313" key="4">
    <source>
        <dbReference type="Proteomes" id="UP000289132"/>
    </source>
</evidence>
<gene>
    <name evidence="1" type="ORF">ATR_1853</name>
    <name evidence="2" type="ORF">CRU87_08915</name>
</gene>